<dbReference type="GO" id="GO:0008658">
    <property type="term" value="F:penicillin binding"/>
    <property type="evidence" value="ECO:0007669"/>
    <property type="project" value="InterPro"/>
</dbReference>
<feature type="domain" description="Penicillin-binding protein dimerisation" evidence="12">
    <location>
        <begin position="6"/>
        <end position="40"/>
    </location>
</feature>
<gene>
    <name evidence="13" type="ORF">ENR64_26260</name>
</gene>
<comment type="subcellular location">
    <subcellularLocation>
        <location evidence="2">Cell membrane</location>
    </subcellularLocation>
    <subcellularLocation>
        <location evidence="1">Membrane</location>
        <topology evidence="1">Single-pass membrane protein</topology>
    </subcellularLocation>
</comment>
<comment type="similarity">
    <text evidence="3">Belongs to the transpeptidase family.</text>
</comment>
<dbReference type="Gene3D" id="3.90.1310.10">
    <property type="entry name" value="Penicillin-binding protein 2a (Domain 2)"/>
    <property type="match status" value="1"/>
</dbReference>
<keyword evidence="4" id="KW-1003">Cell membrane</keyword>
<keyword evidence="10" id="KW-0961">Cell wall biogenesis/degradation</keyword>
<dbReference type="PANTHER" id="PTHR30627:SF2">
    <property type="entry name" value="PEPTIDOGLYCAN D,D-TRANSPEPTIDASE MRDA"/>
    <property type="match status" value="1"/>
</dbReference>
<evidence type="ECO:0000256" key="3">
    <source>
        <dbReference type="ARBA" id="ARBA00007171"/>
    </source>
</evidence>
<dbReference type="InterPro" id="IPR005311">
    <property type="entry name" value="PBP_dimer"/>
</dbReference>
<evidence type="ECO:0000256" key="10">
    <source>
        <dbReference type="ARBA" id="ARBA00023316"/>
    </source>
</evidence>
<evidence type="ECO:0000259" key="11">
    <source>
        <dbReference type="Pfam" id="PF00905"/>
    </source>
</evidence>
<evidence type="ECO:0000256" key="4">
    <source>
        <dbReference type="ARBA" id="ARBA00022475"/>
    </source>
</evidence>
<organism evidence="13">
    <name type="scientific">Oscillatoriales cyanobacterium SpSt-418</name>
    <dbReference type="NCBI Taxonomy" id="2282169"/>
    <lineage>
        <taxon>Bacteria</taxon>
        <taxon>Bacillati</taxon>
        <taxon>Cyanobacteriota</taxon>
        <taxon>Cyanophyceae</taxon>
        <taxon>Oscillatoriophycideae</taxon>
        <taxon>Oscillatoriales</taxon>
    </lineage>
</organism>
<dbReference type="GO" id="GO:0008360">
    <property type="term" value="P:regulation of cell shape"/>
    <property type="evidence" value="ECO:0007669"/>
    <property type="project" value="UniProtKB-KW"/>
</dbReference>
<proteinExistence type="inferred from homology"/>
<evidence type="ECO:0000256" key="2">
    <source>
        <dbReference type="ARBA" id="ARBA00004236"/>
    </source>
</evidence>
<evidence type="ECO:0000256" key="1">
    <source>
        <dbReference type="ARBA" id="ARBA00004167"/>
    </source>
</evidence>
<comment type="caution">
    <text evidence="13">The sequence shown here is derived from an EMBL/GenBank/DDBJ whole genome shotgun (WGS) entry which is preliminary data.</text>
</comment>
<dbReference type="GO" id="GO:0009252">
    <property type="term" value="P:peptidoglycan biosynthetic process"/>
    <property type="evidence" value="ECO:0007669"/>
    <property type="project" value="UniProtKB-KW"/>
</dbReference>
<protein>
    <submittedName>
        <fullName evidence="13">Uncharacterized protein</fullName>
    </submittedName>
</protein>
<dbReference type="InterPro" id="IPR050515">
    <property type="entry name" value="Beta-lactam/transpept"/>
</dbReference>
<dbReference type="InterPro" id="IPR036138">
    <property type="entry name" value="PBP_dimer_sf"/>
</dbReference>
<dbReference type="Pfam" id="PF03717">
    <property type="entry name" value="PBP_dimer"/>
    <property type="match status" value="1"/>
</dbReference>
<dbReference type="Gene3D" id="3.40.710.10">
    <property type="entry name" value="DD-peptidase/beta-lactamase superfamily"/>
    <property type="match status" value="1"/>
</dbReference>
<dbReference type="EMBL" id="DSRU01000383">
    <property type="protein sequence ID" value="HFN01192.1"/>
    <property type="molecule type" value="Genomic_DNA"/>
</dbReference>
<evidence type="ECO:0000256" key="6">
    <source>
        <dbReference type="ARBA" id="ARBA00022960"/>
    </source>
</evidence>
<name>A0A7C3KJ32_9CYAN</name>
<keyword evidence="5" id="KW-0812">Transmembrane</keyword>
<dbReference type="SUPFAM" id="SSF56519">
    <property type="entry name" value="Penicillin binding protein dimerisation domain"/>
    <property type="match status" value="1"/>
</dbReference>
<keyword evidence="7" id="KW-0573">Peptidoglycan synthesis</keyword>
<evidence type="ECO:0000256" key="8">
    <source>
        <dbReference type="ARBA" id="ARBA00022989"/>
    </source>
</evidence>
<feature type="domain" description="Penicillin-binding protein transpeptidase" evidence="11">
    <location>
        <begin position="73"/>
        <end position="384"/>
    </location>
</feature>
<dbReference type="PANTHER" id="PTHR30627">
    <property type="entry name" value="PEPTIDOGLYCAN D,D-TRANSPEPTIDASE"/>
    <property type="match status" value="1"/>
</dbReference>
<accession>A0A7C3KJ32</accession>
<keyword evidence="9" id="KW-0472">Membrane</keyword>
<evidence type="ECO:0000256" key="5">
    <source>
        <dbReference type="ARBA" id="ARBA00022692"/>
    </source>
</evidence>
<dbReference type="GO" id="GO:0071555">
    <property type="term" value="P:cell wall organization"/>
    <property type="evidence" value="ECO:0007669"/>
    <property type="project" value="UniProtKB-KW"/>
</dbReference>
<dbReference type="Pfam" id="PF00905">
    <property type="entry name" value="Transpeptidase"/>
    <property type="match status" value="1"/>
</dbReference>
<dbReference type="GO" id="GO:0071972">
    <property type="term" value="F:peptidoglycan L,D-transpeptidase activity"/>
    <property type="evidence" value="ECO:0007669"/>
    <property type="project" value="TreeGrafter"/>
</dbReference>
<evidence type="ECO:0000259" key="12">
    <source>
        <dbReference type="Pfam" id="PF03717"/>
    </source>
</evidence>
<keyword evidence="6" id="KW-0133">Cell shape</keyword>
<dbReference type="InterPro" id="IPR012338">
    <property type="entry name" value="Beta-lactam/transpept-like"/>
</dbReference>
<keyword evidence="8" id="KW-1133">Transmembrane helix</keyword>
<evidence type="ECO:0000313" key="13">
    <source>
        <dbReference type="EMBL" id="HFN01192.1"/>
    </source>
</evidence>
<evidence type="ECO:0000256" key="9">
    <source>
        <dbReference type="ARBA" id="ARBA00023136"/>
    </source>
</evidence>
<sequence>MVAIPLVGKMGAEAIFEQQLRGYRGGQQVEIDGPGRVIRVLGENPGRLGQDVQLTLDLDLQKAAEAALGNRIGAIVALNPETGEVLAMVSRPAFDPNMFTGQINSGQWQQLQSRKFPFLNRALQGYPPASTFKIVTTAAGLESGRYSRSTILPTYPYLSIGSTRFWDWNKAGFGPLDFTGAMANSSNTFFGQIGLGVSESTLIEWAQKFGFGQQTGIELSDEEAHGLVPNATWKQEVLNEDWYPGDTLNFSVGQGAIQATPLQVAVMFAAIANGGNRITPHLQKGSDALTRRQPVNLSPTTLEELQQGLRAVVTRGTGKVLNIPSLPPVAGKSGTAEDPPRQSHTWFGAYAPAEKPEIVVVAFAENSGGGGGSIAGPIVRQVLEAYFKREETAKAQ</sequence>
<dbReference type="SUPFAM" id="SSF56601">
    <property type="entry name" value="beta-lactamase/transpeptidase-like"/>
    <property type="match status" value="1"/>
</dbReference>
<dbReference type="AlphaFoldDB" id="A0A7C3KJ32"/>
<dbReference type="GO" id="GO:0005886">
    <property type="term" value="C:plasma membrane"/>
    <property type="evidence" value="ECO:0007669"/>
    <property type="project" value="UniProtKB-SubCell"/>
</dbReference>
<evidence type="ECO:0000256" key="7">
    <source>
        <dbReference type="ARBA" id="ARBA00022984"/>
    </source>
</evidence>
<dbReference type="InterPro" id="IPR001460">
    <property type="entry name" value="PCN-bd_Tpept"/>
</dbReference>
<reference evidence="13" key="1">
    <citation type="journal article" date="2020" name="mSystems">
        <title>Genome- and Community-Level Interaction Insights into Carbon Utilization and Element Cycling Functions of Hydrothermarchaeota in Hydrothermal Sediment.</title>
        <authorList>
            <person name="Zhou Z."/>
            <person name="Liu Y."/>
            <person name="Xu W."/>
            <person name="Pan J."/>
            <person name="Luo Z.H."/>
            <person name="Li M."/>
        </authorList>
    </citation>
    <scope>NUCLEOTIDE SEQUENCE [LARGE SCALE GENOMIC DNA]</scope>
    <source>
        <strain evidence="13">SpSt-418</strain>
    </source>
</reference>